<sequence length="370" mass="41209">MPIQIRHSVIHGFTKEAGEPVAHVDKKDRLLDNTLPSVFSLVQGMVTLLGKKESSQVWGRFGNNGREGPFPGRFAGYIDDVSSVEGFLALSHLAVDEISRTAEAQQASTGGHILCATYDDDAGNTRVIVAMIKQRSGLQLDDNLVPINIVEIDMSKLHQAAQIRVGEFRQTIELQAEQHDDEGEEQADVTYLSFVAKRADRGSSAYFINALGCEVGVSSTKATTRLYKAVDAFFRENEELNPYLRNAKDALSAFLRQEADAQRLVTMDALQDVMDRVVRPEHAHLVREMTQTLNGDRFKVPDGFLVSETVLRKHTKVVLEGARLTLKFDRGMLGTDRNAELFFDEDNRALTIQNLSNEMMGRLQQTLNDG</sequence>
<proteinExistence type="inferred from homology"/>
<evidence type="ECO:0000256" key="1">
    <source>
        <dbReference type="ARBA" id="ARBA00004496"/>
    </source>
</evidence>
<dbReference type="Proteomes" id="UP000199548">
    <property type="component" value="Unassembled WGS sequence"/>
</dbReference>
<evidence type="ECO:0000256" key="3">
    <source>
        <dbReference type="ARBA" id="ARBA00022490"/>
    </source>
</evidence>
<keyword evidence="3" id="KW-0963">Cytoplasm</keyword>
<dbReference type="RefSeq" id="WP_170275765.1">
    <property type="nucleotide sequence ID" value="NZ_CP041745.1"/>
</dbReference>
<dbReference type="GO" id="GO:0005737">
    <property type="term" value="C:cytoplasm"/>
    <property type="evidence" value="ECO:0007669"/>
    <property type="project" value="UniProtKB-SubCell"/>
</dbReference>
<name>A0A1I3UMC1_9BURK</name>
<dbReference type="STRING" id="420953.SAMN05192543_1126"/>
<organism evidence="4 5">
    <name type="scientific">Paraburkholderia megapolitana</name>
    <dbReference type="NCBI Taxonomy" id="420953"/>
    <lineage>
        <taxon>Bacteria</taxon>
        <taxon>Pseudomonadati</taxon>
        <taxon>Pseudomonadota</taxon>
        <taxon>Betaproteobacteria</taxon>
        <taxon>Burkholderiales</taxon>
        <taxon>Burkholderiaceae</taxon>
        <taxon>Paraburkholderia</taxon>
    </lineage>
</organism>
<dbReference type="InterPro" id="IPR007358">
    <property type="entry name" value="Nucleoid_associated_NdpA"/>
</dbReference>
<accession>A0A1I3UMC1</accession>
<protein>
    <submittedName>
        <fullName evidence="4">Nucleoid-associated protein</fullName>
    </submittedName>
</protein>
<keyword evidence="5" id="KW-1185">Reference proteome</keyword>
<evidence type="ECO:0000256" key="2">
    <source>
        <dbReference type="ARBA" id="ARBA00009035"/>
    </source>
</evidence>
<dbReference type="PANTHER" id="PTHR38772">
    <property type="match status" value="1"/>
</dbReference>
<comment type="similarity">
    <text evidence="2">Belongs to the YejK family.</text>
</comment>
<reference evidence="4 5" key="1">
    <citation type="submission" date="2016-10" db="EMBL/GenBank/DDBJ databases">
        <authorList>
            <person name="de Groot N.N."/>
        </authorList>
    </citation>
    <scope>NUCLEOTIDE SEQUENCE [LARGE SCALE GENOMIC DNA]</scope>
    <source>
        <strain evidence="4 5">LMG 23650</strain>
    </source>
</reference>
<dbReference type="AlphaFoldDB" id="A0A1I3UMC1"/>
<evidence type="ECO:0000313" key="4">
    <source>
        <dbReference type="EMBL" id="SFJ84604.1"/>
    </source>
</evidence>
<dbReference type="EMBL" id="FOQU01000012">
    <property type="protein sequence ID" value="SFJ84604.1"/>
    <property type="molecule type" value="Genomic_DNA"/>
</dbReference>
<dbReference type="PANTHER" id="PTHR38772:SF1">
    <property type="entry name" value="NUCLEOID-ASSOCIATED PROTEIN YEJK"/>
    <property type="match status" value="1"/>
</dbReference>
<dbReference type="Pfam" id="PF04245">
    <property type="entry name" value="NA37"/>
    <property type="match status" value="1"/>
</dbReference>
<evidence type="ECO:0000313" key="5">
    <source>
        <dbReference type="Proteomes" id="UP000199548"/>
    </source>
</evidence>
<gene>
    <name evidence="4" type="ORF">SAMN05192543_1126</name>
</gene>
<comment type="subcellular location">
    <subcellularLocation>
        <location evidence="1">Cytoplasm</location>
    </subcellularLocation>
</comment>
<dbReference type="GO" id="GO:0009295">
    <property type="term" value="C:nucleoid"/>
    <property type="evidence" value="ECO:0007669"/>
    <property type="project" value="InterPro"/>
</dbReference>